<feature type="transmembrane region" description="Helical" evidence="1">
    <location>
        <begin position="113"/>
        <end position="131"/>
    </location>
</feature>
<comment type="caution">
    <text evidence="2">The sequence shown here is derived from an EMBL/GenBank/DDBJ whole genome shotgun (WGS) entry which is preliminary data.</text>
</comment>
<organism evidence="2 3">
    <name type="scientific">Ligilactobacillus ceti DSM 22408</name>
    <dbReference type="NCBI Taxonomy" id="1122146"/>
    <lineage>
        <taxon>Bacteria</taxon>
        <taxon>Bacillati</taxon>
        <taxon>Bacillota</taxon>
        <taxon>Bacilli</taxon>
        <taxon>Lactobacillales</taxon>
        <taxon>Lactobacillaceae</taxon>
        <taxon>Ligilactobacillus</taxon>
    </lineage>
</organism>
<proteinExistence type="predicted"/>
<keyword evidence="3" id="KW-1185">Reference proteome</keyword>
<dbReference type="Proteomes" id="UP000051500">
    <property type="component" value="Unassembled WGS sequence"/>
</dbReference>
<dbReference type="OrthoDB" id="4624at2"/>
<dbReference type="STRING" id="1122146.IV53_GL001216"/>
<feature type="transmembrane region" description="Helical" evidence="1">
    <location>
        <begin position="80"/>
        <end position="101"/>
    </location>
</feature>
<dbReference type="Gene3D" id="1.10.1760.20">
    <property type="match status" value="1"/>
</dbReference>
<keyword evidence="1" id="KW-0472">Membrane</keyword>
<keyword evidence="1" id="KW-1133">Transmembrane helix</keyword>
<dbReference type="GO" id="GO:0022857">
    <property type="term" value="F:transmembrane transporter activity"/>
    <property type="evidence" value="ECO:0007669"/>
    <property type="project" value="InterPro"/>
</dbReference>
<feature type="transmembrane region" description="Helical" evidence="1">
    <location>
        <begin position="46"/>
        <end position="68"/>
    </location>
</feature>
<dbReference type="eggNOG" id="ENOG5032XKY">
    <property type="taxonomic scope" value="Bacteria"/>
</dbReference>
<keyword evidence="1" id="KW-0812">Transmembrane</keyword>
<dbReference type="AlphaFoldDB" id="A0A0R2KJJ4"/>
<evidence type="ECO:0000313" key="2">
    <source>
        <dbReference type="EMBL" id="KRN89539.1"/>
    </source>
</evidence>
<dbReference type="InterPro" id="IPR030949">
    <property type="entry name" value="ECF_S_folate_fam"/>
</dbReference>
<accession>A0A0R2KJJ4</accession>
<dbReference type="NCBIfam" id="TIGR04518">
    <property type="entry name" value="ECF_S_folT_fam"/>
    <property type="match status" value="1"/>
</dbReference>
<feature type="transmembrane region" description="Helical" evidence="1">
    <location>
        <begin position="15"/>
        <end position="34"/>
    </location>
</feature>
<gene>
    <name evidence="2" type="ORF">IV53_GL001216</name>
</gene>
<dbReference type="PATRIC" id="fig|1122146.4.peg.1253"/>
<dbReference type="InterPro" id="IPR024529">
    <property type="entry name" value="ECF_trnsprt_substrate-spec"/>
</dbReference>
<dbReference type="EMBL" id="JQBZ01000011">
    <property type="protein sequence ID" value="KRN89539.1"/>
    <property type="molecule type" value="Genomic_DNA"/>
</dbReference>
<protein>
    <submittedName>
        <fullName evidence="2">Uncharacterized protein</fullName>
    </submittedName>
</protein>
<sequence>MNKLTWSSPKLTNKVAINAALLIALQIVLSKISLGPENVFKISLGFIGTALVGYYLGPWLGGLAMIIADLISNTVLASTANFFIGFTFGAFLAGVIAGAFLHKQEITWQRQVAYAFCQILIINTCLTTTWIHLLWHTPFKALLMMRLPKEIISWPIEAFVGFIVIHEIARRRIAIKE</sequence>
<evidence type="ECO:0000313" key="3">
    <source>
        <dbReference type="Proteomes" id="UP000051500"/>
    </source>
</evidence>
<dbReference type="RefSeq" id="WP_027106654.1">
    <property type="nucleotide sequence ID" value="NZ_AUHP01000015.1"/>
</dbReference>
<evidence type="ECO:0000256" key="1">
    <source>
        <dbReference type="SAM" id="Phobius"/>
    </source>
</evidence>
<reference evidence="2 3" key="1">
    <citation type="journal article" date="2015" name="Genome Announc.">
        <title>Expanding the biotechnology potential of lactobacilli through comparative genomics of 213 strains and associated genera.</title>
        <authorList>
            <person name="Sun Z."/>
            <person name="Harris H.M."/>
            <person name="McCann A."/>
            <person name="Guo C."/>
            <person name="Argimon S."/>
            <person name="Zhang W."/>
            <person name="Yang X."/>
            <person name="Jeffery I.B."/>
            <person name="Cooney J.C."/>
            <person name="Kagawa T.F."/>
            <person name="Liu W."/>
            <person name="Song Y."/>
            <person name="Salvetti E."/>
            <person name="Wrobel A."/>
            <person name="Rasinkangas P."/>
            <person name="Parkhill J."/>
            <person name="Rea M.C."/>
            <person name="O'Sullivan O."/>
            <person name="Ritari J."/>
            <person name="Douillard F.P."/>
            <person name="Paul Ross R."/>
            <person name="Yang R."/>
            <person name="Briner A.E."/>
            <person name="Felis G.E."/>
            <person name="de Vos W.M."/>
            <person name="Barrangou R."/>
            <person name="Klaenhammer T.R."/>
            <person name="Caufield P.W."/>
            <person name="Cui Y."/>
            <person name="Zhang H."/>
            <person name="O'Toole P.W."/>
        </authorList>
    </citation>
    <scope>NUCLEOTIDE SEQUENCE [LARGE SCALE GENOMIC DNA]</scope>
    <source>
        <strain evidence="2 3">DSM 22408</strain>
    </source>
</reference>
<feature type="transmembrane region" description="Helical" evidence="1">
    <location>
        <begin position="151"/>
        <end position="169"/>
    </location>
</feature>
<dbReference type="Pfam" id="PF12822">
    <property type="entry name" value="ECF_trnsprt"/>
    <property type="match status" value="1"/>
</dbReference>
<name>A0A0R2KJJ4_9LACO</name>